<sequence length="678" mass="73216">MPPLASPWRASCSTFNAYNPALALTSAFASTALHRTKPLRSTPRLHLSTSSRRSLSISTARRLPPPGNDAVDAALAQDVQSLHPDGKGTYASFDKLKGMLAQRKPGSRPTRSAQAAAPTPARKARGQPAKAKVDATPASSTSVKGEAVVENVEAAARPLEGGEDDAAPAGGWSLTRQPPRKADKTSTRGQRKTAAKQASPNDISATQTSTNQPSTGRPVAADDALAVGDTAAWQMSMKQIAQDAHALYDSEASLDNMSDADIEAIRTKLEYRGAYIPYPDSPLSHPTPLPWVLSPTDSSSMTAREALETEIHRFVEYAQCSDVERVARNAVVQEVQATIAKYTSHDGCGSEVFGSEVTGLAQAASDIDMRFTSLDDPSAPPARLGPPLKHLYNVMKDHPSYMCVTFRYAAFPIINAQHRASALDLQIVSAPPTTPQQQITQQYLRDLPHLRTLYTLLRAALGTRGLHDVFNGGTGAYGLFIMLAAALQRRLHAAPSSLPTLTDQLQHVLSFYKTLDTEKHGLTSTPHPKLFAKHDALTQVDTKTTKQLVSAAFARKDAVRAGQWAIGQRRAFQPYLLCLQDPANPTNDLGKRGNAIKHVIETLEVLGRELARGIEKWDAGDRSAESLLLPLVGRCHEVDLERRRKLEEFGLRVLAEGKKRKAGVEAVEESGQVAVASA</sequence>
<feature type="compositionally biased region" description="Low complexity" evidence="1">
    <location>
        <begin position="146"/>
        <end position="156"/>
    </location>
</feature>
<evidence type="ECO:0000256" key="1">
    <source>
        <dbReference type="SAM" id="MobiDB-lite"/>
    </source>
</evidence>
<evidence type="ECO:0000313" key="4">
    <source>
        <dbReference type="Proteomes" id="UP000799767"/>
    </source>
</evidence>
<dbReference type="GO" id="GO:1990817">
    <property type="term" value="F:poly(A) RNA polymerase activity"/>
    <property type="evidence" value="ECO:0007669"/>
    <property type="project" value="InterPro"/>
</dbReference>
<dbReference type="GO" id="GO:0003729">
    <property type="term" value="F:mRNA binding"/>
    <property type="evidence" value="ECO:0007669"/>
    <property type="project" value="TreeGrafter"/>
</dbReference>
<reference evidence="3" key="1">
    <citation type="journal article" date="2020" name="Stud. Mycol.">
        <title>101 Dothideomycetes genomes: a test case for predicting lifestyles and emergence of pathogens.</title>
        <authorList>
            <person name="Haridas S."/>
            <person name="Albert R."/>
            <person name="Binder M."/>
            <person name="Bloem J."/>
            <person name="Labutti K."/>
            <person name="Salamov A."/>
            <person name="Andreopoulos B."/>
            <person name="Baker S."/>
            <person name="Barry K."/>
            <person name="Bills G."/>
            <person name="Bluhm B."/>
            <person name="Cannon C."/>
            <person name="Castanera R."/>
            <person name="Culley D."/>
            <person name="Daum C."/>
            <person name="Ezra D."/>
            <person name="Gonzalez J."/>
            <person name="Henrissat B."/>
            <person name="Kuo A."/>
            <person name="Liang C."/>
            <person name="Lipzen A."/>
            <person name="Lutzoni F."/>
            <person name="Magnuson J."/>
            <person name="Mondo S."/>
            <person name="Nolan M."/>
            <person name="Ohm R."/>
            <person name="Pangilinan J."/>
            <person name="Park H.-J."/>
            <person name="Ramirez L."/>
            <person name="Alfaro M."/>
            <person name="Sun H."/>
            <person name="Tritt A."/>
            <person name="Yoshinaga Y."/>
            <person name="Zwiers L.-H."/>
            <person name="Turgeon B."/>
            <person name="Goodwin S."/>
            <person name="Spatafora J."/>
            <person name="Crous P."/>
            <person name="Grigoriev I."/>
        </authorList>
    </citation>
    <scope>NUCLEOTIDE SEQUENCE</scope>
    <source>
        <strain evidence="3">CBS 113389</strain>
    </source>
</reference>
<accession>A0A6A6Q4W4</accession>
<dbReference type="GO" id="GO:0031123">
    <property type="term" value="P:RNA 3'-end processing"/>
    <property type="evidence" value="ECO:0007669"/>
    <property type="project" value="TreeGrafter"/>
</dbReference>
<feature type="compositionally biased region" description="Polar residues" evidence="1">
    <location>
        <begin position="196"/>
        <end position="215"/>
    </location>
</feature>
<dbReference type="SUPFAM" id="SSF81631">
    <property type="entry name" value="PAP/OAS1 substrate-binding domain"/>
    <property type="match status" value="1"/>
</dbReference>
<dbReference type="OrthoDB" id="273917at2759"/>
<dbReference type="InterPro" id="IPR043519">
    <property type="entry name" value="NT_sf"/>
</dbReference>
<dbReference type="EMBL" id="MU001631">
    <property type="protein sequence ID" value="KAF2487111.1"/>
    <property type="molecule type" value="Genomic_DNA"/>
</dbReference>
<organism evidence="3 4">
    <name type="scientific">Neohortaea acidophila</name>
    <dbReference type="NCBI Taxonomy" id="245834"/>
    <lineage>
        <taxon>Eukaryota</taxon>
        <taxon>Fungi</taxon>
        <taxon>Dikarya</taxon>
        <taxon>Ascomycota</taxon>
        <taxon>Pezizomycotina</taxon>
        <taxon>Dothideomycetes</taxon>
        <taxon>Dothideomycetidae</taxon>
        <taxon>Mycosphaerellales</taxon>
        <taxon>Teratosphaeriaceae</taxon>
        <taxon>Neohortaea</taxon>
    </lineage>
</organism>
<proteinExistence type="predicted"/>
<feature type="compositionally biased region" description="Low complexity" evidence="1">
    <location>
        <begin position="107"/>
        <end position="121"/>
    </location>
</feature>
<dbReference type="Proteomes" id="UP000799767">
    <property type="component" value="Unassembled WGS sequence"/>
</dbReference>
<dbReference type="InterPro" id="IPR054708">
    <property type="entry name" value="MTPAP-like_central"/>
</dbReference>
<dbReference type="PANTHER" id="PTHR23092:SF15">
    <property type="entry name" value="INACTIVE NON-CANONICAL POLY(A) RNA POLYMERASE PROTEIN TRF4-2-RELATED"/>
    <property type="match status" value="1"/>
</dbReference>
<dbReference type="Pfam" id="PF22600">
    <property type="entry name" value="MTPAP-like_central"/>
    <property type="match status" value="1"/>
</dbReference>
<feature type="domain" description="Poly(A) RNA polymerase mitochondrial-like central palm" evidence="2">
    <location>
        <begin position="307"/>
        <end position="425"/>
    </location>
</feature>
<dbReference type="RefSeq" id="XP_033593680.1">
    <property type="nucleotide sequence ID" value="XM_033732181.1"/>
</dbReference>
<dbReference type="GeneID" id="54473183"/>
<dbReference type="InterPro" id="IPR045862">
    <property type="entry name" value="Trf4-like"/>
</dbReference>
<feature type="region of interest" description="Disordered" evidence="1">
    <location>
        <begin position="101"/>
        <end position="219"/>
    </location>
</feature>
<dbReference type="SUPFAM" id="SSF81301">
    <property type="entry name" value="Nucleotidyltransferase"/>
    <property type="match status" value="1"/>
</dbReference>
<dbReference type="GO" id="GO:0031499">
    <property type="term" value="C:TRAMP complex"/>
    <property type="evidence" value="ECO:0007669"/>
    <property type="project" value="TreeGrafter"/>
</dbReference>
<name>A0A6A6Q4W4_9PEZI</name>
<feature type="compositionally biased region" description="Low complexity" evidence="1">
    <location>
        <begin position="41"/>
        <end position="62"/>
    </location>
</feature>
<evidence type="ECO:0000313" key="3">
    <source>
        <dbReference type="EMBL" id="KAF2487111.1"/>
    </source>
</evidence>
<gene>
    <name evidence="3" type="ORF">BDY17DRAFT_288349</name>
</gene>
<dbReference type="PANTHER" id="PTHR23092">
    <property type="entry name" value="POLY(A) RNA POLYMERASE"/>
    <property type="match status" value="1"/>
</dbReference>
<dbReference type="Gene3D" id="1.10.1410.10">
    <property type="match status" value="1"/>
</dbReference>
<dbReference type="Gene3D" id="3.30.460.10">
    <property type="entry name" value="Beta Polymerase, domain 2"/>
    <property type="match status" value="1"/>
</dbReference>
<dbReference type="AlphaFoldDB" id="A0A6A6Q4W4"/>
<keyword evidence="4" id="KW-1185">Reference proteome</keyword>
<evidence type="ECO:0000259" key="2">
    <source>
        <dbReference type="Pfam" id="PF22600"/>
    </source>
</evidence>
<protein>
    <recommendedName>
        <fullName evidence="2">Poly(A) RNA polymerase mitochondrial-like central palm domain-containing protein</fullName>
    </recommendedName>
</protein>
<dbReference type="GO" id="GO:0043634">
    <property type="term" value="P:polyadenylation-dependent ncRNA catabolic process"/>
    <property type="evidence" value="ECO:0007669"/>
    <property type="project" value="TreeGrafter"/>
</dbReference>
<dbReference type="GO" id="GO:0005730">
    <property type="term" value="C:nucleolus"/>
    <property type="evidence" value="ECO:0007669"/>
    <property type="project" value="TreeGrafter"/>
</dbReference>
<feature type="region of interest" description="Disordered" evidence="1">
    <location>
        <begin position="41"/>
        <end position="68"/>
    </location>
</feature>
<dbReference type="GO" id="GO:0010605">
    <property type="term" value="P:negative regulation of macromolecule metabolic process"/>
    <property type="evidence" value="ECO:0007669"/>
    <property type="project" value="UniProtKB-ARBA"/>
</dbReference>